<feature type="transmembrane region" description="Helical" evidence="2">
    <location>
        <begin position="408"/>
        <end position="430"/>
    </location>
</feature>
<name>A0A919EPP2_STRFL</name>
<protein>
    <recommendedName>
        <fullName evidence="5">Integral membrane protein</fullName>
    </recommendedName>
</protein>
<reference evidence="3" key="1">
    <citation type="journal article" date="2014" name="Int. J. Syst. Evol. Microbiol.">
        <title>Complete genome sequence of Corynebacterium casei LMG S-19264T (=DSM 44701T), isolated from a smear-ripened cheese.</title>
        <authorList>
            <consortium name="US DOE Joint Genome Institute (JGI-PGF)"/>
            <person name="Walter F."/>
            <person name="Albersmeier A."/>
            <person name="Kalinowski J."/>
            <person name="Ruckert C."/>
        </authorList>
    </citation>
    <scope>NUCLEOTIDE SEQUENCE</scope>
    <source>
        <strain evidence="3">JCM 4122</strain>
    </source>
</reference>
<accession>A0A919EPP2</accession>
<feature type="region of interest" description="Disordered" evidence="1">
    <location>
        <begin position="1"/>
        <end position="21"/>
    </location>
</feature>
<dbReference type="EMBL" id="BNBE01000002">
    <property type="protein sequence ID" value="GHG09539.1"/>
    <property type="molecule type" value="Genomic_DNA"/>
</dbReference>
<dbReference type="InterPro" id="IPR047724">
    <property type="entry name" value="Streptophobe"/>
</dbReference>
<comment type="caution">
    <text evidence="3">The sequence shown here is derived from an EMBL/GenBank/DDBJ whole genome shotgun (WGS) entry which is preliminary data.</text>
</comment>
<evidence type="ECO:0008006" key="5">
    <source>
        <dbReference type="Google" id="ProtNLM"/>
    </source>
</evidence>
<gene>
    <name evidence="3" type="ORF">GCM10017667_47410</name>
</gene>
<keyword evidence="2" id="KW-1133">Transmembrane helix</keyword>
<reference evidence="3" key="2">
    <citation type="submission" date="2020-09" db="EMBL/GenBank/DDBJ databases">
        <authorList>
            <person name="Sun Q."/>
            <person name="Ohkuma M."/>
        </authorList>
    </citation>
    <scope>NUCLEOTIDE SEQUENCE</scope>
    <source>
        <strain evidence="3">JCM 4122</strain>
    </source>
</reference>
<feature type="region of interest" description="Disordered" evidence="1">
    <location>
        <begin position="436"/>
        <end position="468"/>
    </location>
</feature>
<feature type="transmembrane region" description="Helical" evidence="2">
    <location>
        <begin position="31"/>
        <end position="55"/>
    </location>
</feature>
<feature type="transmembrane region" description="Helical" evidence="2">
    <location>
        <begin position="196"/>
        <end position="214"/>
    </location>
</feature>
<feature type="transmembrane region" description="Helical" evidence="2">
    <location>
        <begin position="62"/>
        <end position="80"/>
    </location>
</feature>
<feature type="transmembrane region" description="Helical" evidence="2">
    <location>
        <begin position="234"/>
        <end position="254"/>
    </location>
</feature>
<feature type="transmembrane region" description="Helical" evidence="2">
    <location>
        <begin position="132"/>
        <end position="154"/>
    </location>
</feature>
<feature type="transmembrane region" description="Helical" evidence="2">
    <location>
        <begin position="361"/>
        <end position="380"/>
    </location>
</feature>
<keyword evidence="2" id="KW-0472">Membrane</keyword>
<evidence type="ECO:0000256" key="1">
    <source>
        <dbReference type="SAM" id="MobiDB-lite"/>
    </source>
</evidence>
<organism evidence="3 4">
    <name type="scientific">Streptomyces filamentosus</name>
    <name type="common">Streptomyces roseosporus</name>
    <dbReference type="NCBI Taxonomy" id="67294"/>
    <lineage>
        <taxon>Bacteria</taxon>
        <taxon>Bacillati</taxon>
        <taxon>Actinomycetota</taxon>
        <taxon>Actinomycetes</taxon>
        <taxon>Kitasatosporales</taxon>
        <taxon>Streptomycetaceae</taxon>
        <taxon>Streptomyces</taxon>
    </lineage>
</organism>
<feature type="transmembrane region" description="Helical" evidence="2">
    <location>
        <begin position="329"/>
        <end position="349"/>
    </location>
</feature>
<evidence type="ECO:0000256" key="2">
    <source>
        <dbReference type="SAM" id="Phobius"/>
    </source>
</evidence>
<dbReference type="NCBIfam" id="NF038391">
    <property type="entry name" value="streptophobe"/>
    <property type="match status" value="1"/>
</dbReference>
<proteinExistence type="predicted"/>
<feature type="transmembrane region" description="Helical" evidence="2">
    <location>
        <begin position="100"/>
        <end position="120"/>
    </location>
</feature>
<sequence length="468" mass="46727">MSSRLPTTPPPATGPGTPGAAGDPVRAGLRIALQALAAVAAGYAVMAVTAGLGLWAAGAADLPGGFGAVLAAVVVMAAGGQVEITGSAGSLAGAQGELTAMPLTVTLLGALAAGAVFLRPLRHHAVVRVGDLAARAAAVTVLWLAALAGLAALARHDFRLSLGDTGTSEEPLADLFGELLDAANPTVGFRTLLGPTLGHGLLWILGVLLVALLVSRASPLPARLLRHQQAIRPAASAMLLLLLAYVAVGLVVAATRGHAAETLAVLLLGLPNVSWLALGVGIGGSWEGRVEGPFGLPMPQVLDAVLRDGDGTGLSTVDLSSLAAQDARAWWLLPVAAVLVLAAALLAAVRSPAGVPAWRHALHLGVGFGLTMLAITPLTLVEARFGLSVLGIGDLGGLGGEVVLRPDVWRTAGLALLWGLATGFLAGLLAPRLRHPGRLPTDAPGPRKGAPESQGPTAGAHGPGAPGI</sequence>
<dbReference type="AlphaFoldDB" id="A0A919EPP2"/>
<keyword evidence="2" id="KW-0812">Transmembrane</keyword>
<evidence type="ECO:0000313" key="4">
    <source>
        <dbReference type="Proteomes" id="UP000632849"/>
    </source>
</evidence>
<evidence type="ECO:0000313" key="3">
    <source>
        <dbReference type="EMBL" id="GHG09539.1"/>
    </source>
</evidence>
<dbReference type="Proteomes" id="UP000632849">
    <property type="component" value="Unassembled WGS sequence"/>
</dbReference>
<keyword evidence="4" id="KW-1185">Reference proteome</keyword>